<dbReference type="EMBL" id="NNSR01000048">
    <property type="protein sequence ID" value="PKD30214.1"/>
    <property type="molecule type" value="Genomic_DNA"/>
</dbReference>
<protein>
    <submittedName>
        <fullName evidence="2">Transposase</fullName>
    </submittedName>
</protein>
<evidence type="ECO:0000313" key="3">
    <source>
        <dbReference type="EMBL" id="PKD30214.1"/>
    </source>
</evidence>
<evidence type="ECO:0000313" key="2">
    <source>
        <dbReference type="EMBL" id="PKD29821.1"/>
    </source>
</evidence>
<name>A0A2N0US44_9FIRM</name>
<proteinExistence type="predicted"/>
<sequence length="121" mass="14149">MDMNASYNKLVTKHLPKAQIVYDRFHMQSQFGRDVLGVIRLDEARRHKAKEKEILADISDDTDKETMKSLKQEAKAEKQEYSQLKKLRWSLLINSDKLSDSKPSNYNLFCKIITTLLFVMP</sequence>
<feature type="domain" description="Transposase IS204/IS1001/IS1096/IS1165 DDE" evidence="1">
    <location>
        <begin position="1"/>
        <end position="108"/>
    </location>
</feature>
<dbReference type="Pfam" id="PF01610">
    <property type="entry name" value="DDE_Tnp_ISL3"/>
    <property type="match status" value="1"/>
</dbReference>
<evidence type="ECO:0000259" key="1">
    <source>
        <dbReference type="Pfam" id="PF01610"/>
    </source>
</evidence>
<dbReference type="AlphaFoldDB" id="A0A2N0US44"/>
<evidence type="ECO:0000313" key="5">
    <source>
        <dbReference type="Proteomes" id="UP000233425"/>
    </source>
</evidence>
<dbReference type="EMBL" id="NNSR01000053">
    <property type="protein sequence ID" value="PKD29821.1"/>
    <property type="molecule type" value="Genomic_DNA"/>
</dbReference>
<dbReference type="InterPro" id="IPR002560">
    <property type="entry name" value="Transposase_DDE"/>
</dbReference>
<reference evidence="2" key="1">
    <citation type="journal article" date="2018" name="Environ. Microbiol.">
        <title>Sporulation capability and amylosome conservation among diverse human colonic and rumen isolates of the keystone starch-degrader Ruminococcus bromii.</title>
        <authorList>
            <person name="Mukhopadhya I."/>
            <person name="Morais S."/>
            <person name="Laverde-Gomez J."/>
            <person name="Sheridan P.O."/>
            <person name="Walker A.W."/>
            <person name="Kelly W."/>
            <person name="Klieve A.V."/>
            <person name="Ouwerkerk D."/>
            <person name="Duncan S.H."/>
            <person name="Louis P."/>
            <person name="Koropatkin N."/>
            <person name="Cockburn D."/>
            <person name="Kibler R."/>
            <person name="Cooper P.J."/>
            <person name="Sandoval C."/>
            <person name="Crost E."/>
            <person name="Juge N."/>
            <person name="Bayer E.A."/>
            <person name="Flint H.J."/>
        </authorList>
    </citation>
    <scope>NUCLEOTIDE SEQUENCE [LARGE SCALE GENOMIC DNA]</scope>
    <source>
        <strain evidence="2">ATCC 27255</strain>
    </source>
</reference>
<comment type="caution">
    <text evidence="2">The sequence shown here is derived from an EMBL/GenBank/DDBJ whole genome shotgun (WGS) entry which is preliminary data.</text>
</comment>
<organism evidence="2 5">
    <name type="scientific">Ruminococcus bromii</name>
    <dbReference type="NCBI Taxonomy" id="40518"/>
    <lineage>
        <taxon>Bacteria</taxon>
        <taxon>Bacillati</taxon>
        <taxon>Bacillota</taxon>
        <taxon>Clostridia</taxon>
        <taxon>Eubacteriales</taxon>
        <taxon>Oscillospiraceae</taxon>
        <taxon>Ruminococcus</taxon>
    </lineage>
</organism>
<keyword evidence="5" id="KW-1185">Reference proteome</keyword>
<accession>A0A2N0US44</accession>
<gene>
    <name evidence="4" type="ORF">RBATCC27255_01053</name>
    <name evidence="3" type="ORF">RBATCC27255_01069</name>
    <name evidence="2" type="ORF">RBATCC27255_01114</name>
</gene>
<dbReference type="Proteomes" id="UP000233425">
    <property type="component" value="Unassembled WGS sequence"/>
</dbReference>
<evidence type="ECO:0000313" key="4">
    <source>
        <dbReference type="EMBL" id="PKD30378.1"/>
    </source>
</evidence>
<dbReference type="EMBL" id="NNSR01000047">
    <property type="protein sequence ID" value="PKD30378.1"/>
    <property type="molecule type" value="Genomic_DNA"/>
</dbReference>